<dbReference type="PANTHER" id="PTHR45436">
    <property type="entry name" value="SENSOR HISTIDINE KINASE YKOH"/>
    <property type="match status" value="1"/>
</dbReference>
<keyword evidence="8" id="KW-0812">Transmembrane</keyword>
<keyword evidence="12" id="KW-1185">Reference proteome</keyword>
<evidence type="ECO:0000313" key="11">
    <source>
        <dbReference type="EMBL" id="SEG33130.1"/>
    </source>
</evidence>
<name>A0A1H5ZAR0_9GAMM</name>
<dbReference type="Proteomes" id="UP000236745">
    <property type="component" value="Unassembled WGS sequence"/>
</dbReference>
<dbReference type="InterPro" id="IPR036890">
    <property type="entry name" value="HATPase_C_sf"/>
</dbReference>
<keyword evidence="8" id="KW-1133">Transmembrane helix</keyword>
<dbReference type="PANTHER" id="PTHR45436:SF5">
    <property type="entry name" value="SENSOR HISTIDINE KINASE TRCS"/>
    <property type="match status" value="1"/>
</dbReference>
<evidence type="ECO:0000259" key="10">
    <source>
        <dbReference type="PROSITE" id="PS50885"/>
    </source>
</evidence>
<dbReference type="Gene3D" id="1.10.287.130">
    <property type="match status" value="1"/>
</dbReference>
<evidence type="ECO:0000256" key="2">
    <source>
        <dbReference type="ARBA" id="ARBA00004370"/>
    </source>
</evidence>
<dbReference type="GO" id="GO:0005886">
    <property type="term" value="C:plasma membrane"/>
    <property type="evidence" value="ECO:0007669"/>
    <property type="project" value="TreeGrafter"/>
</dbReference>
<dbReference type="InterPro" id="IPR005467">
    <property type="entry name" value="His_kinase_dom"/>
</dbReference>
<reference evidence="11 12" key="1">
    <citation type="submission" date="2016-10" db="EMBL/GenBank/DDBJ databases">
        <authorList>
            <person name="de Groot N.N."/>
        </authorList>
    </citation>
    <scope>NUCLEOTIDE SEQUENCE [LARGE SCALE GENOMIC DNA]</scope>
    <source>
        <strain evidence="11 12">DSM 22012</strain>
    </source>
</reference>
<evidence type="ECO:0000256" key="1">
    <source>
        <dbReference type="ARBA" id="ARBA00000085"/>
    </source>
</evidence>
<accession>A0A1H5ZAR0</accession>
<gene>
    <name evidence="11" type="ORF">SAMN05444390_1012082</name>
</gene>
<dbReference type="InterPro" id="IPR036097">
    <property type="entry name" value="HisK_dim/P_sf"/>
</dbReference>
<feature type="domain" description="Histidine kinase" evidence="9">
    <location>
        <begin position="218"/>
        <end position="402"/>
    </location>
</feature>
<dbReference type="RefSeq" id="WP_104002930.1">
    <property type="nucleotide sequence ID" value="NZ_FNVQ01000001.1"/>
</dbReference>
<dbReference type="SUPFAM" id="SSF47384">
    <property type="entry name" value="Homodimeric domain of signal transducing histidine kinase"/>
    <property type="match status" value="1"/>
</dbReference>
<evidence type="ECO:0000256" key="5">
    <source>
        <dbReference type="ARBA" id="ARBA00022679"/>
    </source>
</evidence>
<dbReference type="PROSITE" id="PS50885">
    <property type="entry name" value="HAMP"/>
    <property type="match status" value="1"/>
</dbReference>
<dbReference type="OrthoDB" id="9121563at2"/>
<sequence>MKLNFTARLIWTIGTSTLVLTSLYFLIGWHYVEGLEGNHEARVLDYLADHFAPVTDGSASHESAGFSDLATLYKSADELPAELKPYADPAQTGNFDLSDSEILLVRQAASSGQTYFVYLHDVQGLLAPEDSEFAEAALVLGGILLFTLGTMGLTLSLIWYQTRPVRQLTRAVAAVDPARPELEPLQRDDDLGRMSQKIADLLKRISGFIDRERNFTRFASHELRSPLMAIRSSADLLRETTAGNRLQQRAVARIDVALQRMLKLVDAFLWLSREKRDEQQNLNAAEFNELIGQLRNLTPGLDERLEVSGSVTPQWPVDPFVLSVILDNLLRNALDHGEGNIELALSEAGIEIFNRIAAQEQKEQSHFGYGLQIVDLLCEKAGCRCERQADAGIYRARLSLDQ</sequence>
<feature type="domain" description="HAMP" evidence="10">
    <location>
        <begin position="159"/>
        <end position="210"/>
    </location>
</feature>
<evidence type="ECO:0000256" key="8">
    <source>
        <dbReference type="SAM" id="Phobius"/>
    </source>
</evidence>
<dbReference type="InterPro" id="IPR003661">
    <property type="entry name" value="HisK_dim/P_dom"/>
</dbReference>
<keyword evidence="4" id="KW-0597">Phosphoprotein</keyword>
<dbReference type="EC" id="2.7.13.3" evidence="3"/>
<comment type="subcellular location">
    <subcellularLocation>
        <location evidence="2">Membrane</location>
    </subcellularLocation>
</comment>
<dbReference type="PROSITE" id="PS50109">
    <property type="entry name" value="HIS_KIN"/>
    <property type="match status" value="1"/>
</dbReference>
<comment type="catalytic activity">
    <reaction evidence="1">
        <text>ATP + protein L-histidine = ADP + protein N-phospho-L-histidine.</text>
        <dbReference type="EC" id="2.7.13.3"/>
    </reaction>
</comment>
<evidence type="ECO:0000256" key="4">
    <source>
        <dbReference type="ARBA" id="ARBA00022553"/>
    </source>
</evidence>
<dbReference type="Pfam" id="PF00512">
    <property type="entry name" value="HisKA"/>
    <property type="match status" value="1"/>
</dbReference>
<evidence type="ECO:0000313" key="12">
    <source>
        <dbReference type="Proteomes" id="UP000236745"/>
    </source>
</evidence>
<organism evidence="11 12">
    <name type="scientific">Marinobacterium lutimaris</name>
    <dbReference type="NCBI Taxonomy" id="568106"/>
    <lineage>
        <taxon>Bacteria</taxon>
        <taxon>Pseudomonadati</taxon>
        <taxon>Pseudomonadota</taxon>
        <taxon>Gammaproteobacteria</taxon>
        <taxon>Oceanospirillales</taxon>
        <taxon>Oceanospirillaceae</taxon>
        <taxon>Marinobacterium</taxon>
    </lineage>
</organism>
<keyword evidence="5" id="KW-0808">Transferase</keyword>
<dbReference type="SUPFAM" id="SSF55874">
    <property type="entry name" value="ATPase domain of HSP90 chaperone/DNA topoisomerase II/histidine kinase"/>
    <property type="match status" value="1"/>
</dbReference>
<dbReference type="CDD" id="cd00082">
    <property type="entry name" value="HisKA"/>
    <property type="match status" value="1"/>
</dbReference>
<keyword evidence="8" id="KW-0472">Membrane</keyword>
<evidence type="ECO:0000256" key="3">
    <source>
        <dbReference type="ARBA" id="ARBA00012438"/>
    </source>
</evidence>
<dbReference type="AlphaFoldDB" id="A0A1H5ZAR0"/>
<feature type="transmembrane region" description="Helical" evidence="8">
    <location>
        <begin position="136"/>
        <end position="160"/>
    </location>
</feature>
<dbReference type="InterPro" id="IPR003660">
    <property type="entry name" value="HAMP_dom"/>
</dbReference>
<protein>
    <recommendedName>
        <fullName evidence="3">histidine kinase</fullName>
        <ecNumber evidence="3">2.7.13.3</ecNumber>
    </recommendedName>
</protein>
<feature type="transmembrane region" description="Helical" evidence="8">
    <location>
        <begin position="9"/>
        <end position="32"/>
    </location>
</feature>
<evidence type="ECO:0000256" key="6">
    <source>
        <dbReference type="ARBA" id="ARBA00022777"/>
    </source>
</evidence>
<dbReference type="InterPro" id="IPR050428">
    <property type="entry name" value="TCS_sensor_his_kinase"/>
</dbReference>
<evidence type="ECO:0000259" key="9">
    <source>
        <dbReference type="PROSITE" id="PS50109"/>
    </source>
</evidence>
<evidence type="ECO:0000256" key="7">
    <source>
        <dbReference type="ARBA" id="ARBA00023012"/>
    </source>
</evidence>
<dbReference type="SMART" id="SM00388">
    <property type="entry name" value="HisKA"/>
    <property type="match status" value="1"/>
</dbReference>
<keyword evidence="7" id="KW-0902">Two-component regulatory system</keyword>
<dbReference type="EMBL" id="FNVQ01000001">
    <property type="protein sequence ID" value="SEG33130.1"/>
    <property type="molecule type" value="Genomic_DNA"/>
</dbReference>
<dbReference type="GO" id="GO:0000155">
    <property type="term" value="F:phosphorelay sensor kinase activity"/>
    <property type="evidence" value="ECO:0007669"/>
    <property type="project" value="InterPro"/>
</dbReference>
<proteinExistence type="predicted"/>
<keyword evidence="6 11" id="KW-0418">Kinase</keyword>